<dbReference type="EMBL" id="UZAJ01000330">
    <property type="protein sequence ID" value="VDO27248.1"/>
    <property type="molecule type" value="Genomic_DNA"/>
</dbReference>
<keyword evidence="2" id="KW-1185">Reference proteome</keyword>
<proteinExistence type="predicted"/>
<reference evidence="1 2" key="2">
    <citation type="submission" date="2018-11" db="EMBL/GenBank/DDBJ databases">
        <authorList>
            <consortium name="Pathogen Informatics"/>
        </authorList>
    </citation>
    <scope>NUCLEOTIDE SEQUENCE [LARGE SCALE GENOMIC DNA]</scope>
</reference>
<dbReference type="WBParaSite" id="OFLC_0000082701-mRNA-1">
    <property type="protein sequence ID" value="OFLC_0000082701-mRNA-1"/>
    <property type="gene ID" value="OFLC_0000082701"/>
</dbReference>
<accession>A0A183H018</accession>
<sequence>MWMFNVIQSLTQQKPILSSKTRKAISGLPAPRRHQPVPFEFSKYVAISKILLYKIKFGPNLPKSPDFW</sequence>
<dbReference type="Proteomes" id="UP000267606">
    <property type="component" value="Unassembled WGS sequence"/>
</dbReference>
<protein>
    <submittedName>
        <fullName evidence="3">Ovule protein</fullName>
    </submittedName>
</protein>
<evidence type="ECO:0000313" key="2">
    <source>
        <dbReference type="Proteomes" id="UP000267606"/>
    </source>
</evidence>
<evidence type="ECO:0000313" key="1">
    <source>
        <dbReference type="EMBL" id="VDO27248.1"/>
    </source>
</evidence>
<name>A0A183H018_9BILA</name>
<gene>
    <name evidence="1" type="ORF">OFLC_LOCUS829</name>
</gene>
<organism evidence="3">
    <name type="scientific">Onchocerca flexuosa</name>
    <dbReference type="NCBI Taxonomy" id="387005"/>
    <lineage>
        <taxon>Eukaryota</taxon>
        <taxon>Metazoa</taxon>
        <taxon>Ecdysozoa</taxon>
        <taxon>Nematoda</taxon>
        <taxon>Chromadorea</taxon>
        <taxon>Rhabditida</taxon>
        <taxon>Spirurina</taxon>
        <taxon>Spiruromorpha</taxon>
        <taxon>Filarioidea</taxon>
        <taxon>Onchocercidae</taxon>
        <taxon>Onchocerca</taxon>
    </lineage>
</organism>
<dbReference type="AlphaFoldDB" id="A0A183H018"/>
<evidence type="ECO:0000313" key="3">
    <source>
        <dbReference type="WBParaSite" id="OFLC_0000082701-mRNA-1"/>
    </source>
</evidence>
<reference evidence="3" key="1">
    <citation type="submission" date="2016-06" db="UniProtKB">
        <authorList>
            <consortium name="WormBaseParasite"/>
        </authorList>
    </citation>
    <scope>IDENTIFICATION</scope>
</reference>